<reference evidence="1" key="1">
    <citation type="submission" date="2021-01" db="EMBL/GenBank/DDBJ databases">
        <authorList>
            <person name="Corre E."/>
            <person name="Pelletier E."/>
            <person name="Niang G."/>
            <person name="Scheremetjew M."/>
            <person name="Finn R."/>
            <person name="Kale V."/>
            <person name="Holt S."/>
            <person name="Cochrane G."/>
            <person name="Meng A."/>
            <person name="Brown T."/>
            <person name="Cohen L."/>
        </authorList>
    </citation>
    <scope>NUCLEOTIDE SEQUENCE</scope>
    <source>
        <strain evidence="1">NIES-381</strain>
    </source>
</reference>
<dbReference type="EMBL" id="HBGA01029918">
    <property type="protein sequence ID" value="CAD8999857.1"/>
    <property type="molecule type" value="Transcribed_RNA"/>
</dbReference>
<organism evidence="1">
    <name type="scientific">Eutreptiella gymnastica</name>
    <dbReference type="NCBI Taxonomy" id="73025"/>
    <lineage>
        <taxon>Eukaryota</taxon>
        <taxon>Discoba</taxon>
        <taxon>Euglenozoa</taxon>
        <taxon>Euglenida</taxon>
        <taxon>Spirocuta</taxon>
        <taxon>Euglenophyceae</taxon>
        <taxon>Eutreptiales</taxon>
        <taxon>Eutreptiaceae</taxon>
        <taxon>Eutreptiella</taxon>
    </lineage>
</organism>
<name>A0A7S1I3H7_9EUGL</name>
<accession>A0A7S1I3H7</accession>
<proteinExistence type="predicted"/>
<protein>
    <submittedName>
        <fullName evidence="1">Uncharacterized protein</fullName>
    </submittedName>
</protein>
<evidence type="ECO:0000313" key="1">
    <source>
        <dbReference type="EMBL" id="CAD8999857.1"/>
    </source>
</evidence>
<sequence length="114" mass="13155">MGSGSMYWVRRSSIVSIWDQHLASTPFVWGIRIMYLGLLKLFLLRFRGLGFEIWNVRCGIWMETEIRGLGSGSMYWVRRSSIVKIWDQQLTSMPHKEIRNVESGSGVWGLGLGM</sequence>
<gene>
    <name evidence="1" type="ORF">EGYM00392_LOCUS10930</name>
</gene>
<dbReference type="AlphaFoldDB" id="A0A7S1I3H7"/>